<proteinExistence type="predicted"/>
<sequence>MAPEAQTFLGRENPFGTSLPLEFFRYLQNVQGVAFINADDQGHVMRVVGRVQAAQYASQGFWAVVSKDNDSR</sequence>
<evidence type="ECO:0000313" key="1">
    <source>
        <dbReference type="EMBL" id="TVM36086.1"/>
    </source>
</evidence>
<dbReference type="AlphaFoldDB" id="A0A6P1ZKG6"/>
<dbReference type="Proteomes" id="UP000434052">
    <property type="component" value="Unassembled WGS sequence"/>
</dbReference>
<protein>
    <submittedName>
        <fullName evidence="1">Uncharacterized protein</fullName>
    </submittedName>
</protein>
<accession>A0A6P1ZKG6</accession>
<organism evidence="1 2">
    <name type="scientific">Oceanidesulfovibrio marinus</name>
    <dbReference type="NCBI Taxonomy" id="370038"/>
    <lineage>
        <taxon>Bacteria</taxon>
        <taxon>Pseudomonadati</taxon>
        <taxon>Thermodesulfobacteriota</taxon>
        <taxon>Desulfovibrionia</taxon>
        <taxon>Desulfovibrionales</taxon>
        <taxon>Desulfovibrionaceae</taxon>
        <taxon>Oceanidesulfovibrio</taxon>
    </lineage>
</organism>
<gene>
    <name evidence="1" type="ORF">DQK91_05435</name>
</gene>
<evidence type="ECO:0000313" key="2">
    <source>
        <dbReference type="Proteomes" id="UP000434052"/>
    </source>
</evidence>
<reference evidence="1 2" key="1">
    <citation type="submission" date="2018-06" db="EMBL/GenBank/DDBJ databases">
        <title>Complete genome of Desulfovibrio marinus P48SEP.</title>
        <authorList>
            <person name="Crispim J.S."/>
            <person name="Vidigal P.M.P."/>
            <person name="Silva L.C.F."/>
            <person name="Araujo L.C."/>
            <person name="Laguardia C.N."/>
            <person name="Dias R.S."/>
            <person name="Sousa M.P."/>
            <person name="Paula S.O."/>
            <person name="Silva C."/>
        </authorList>
    </citation>
    <scope>NUCLEOTIDE SEQUENCE [LARGE SCALE GENOMIC DNA]</scope>
    <source>
        <strain evidence="1 2">P48SEP</strain>
    </source>
</reference>
<dbReference type="EMBL" id="QMIF01000002">
    <property type="protein sequence ID" value="TVM36086.1"/>
    <property type="molecule type" value="Genomic_DNA"/>
</dbReference>
<comment type="caution">
    <text evidence="1">The sequence shown here is derived from an EMBL/GenBank/DDBJ whole genome shotgun (WGS) entry which is preliminary data.</text>
</comment>
<name>A0A6P1ZKG6_9BACT</name>